<evidence type="ECO:0000313" key="3">
    <source>
        <dbReference type="Proteomes" id="UP000509346"/>
    </source>
</evidence>
<accession>A0A7D5PEF8</accession>
<dbReference type="GeneID" id="56082999"/>
<dbReference type="RefSeq" id="WP_179922468.1">
    <property type="nucleotide sequence ID" value="NZ_CP058909.1"/>
</dbReference>
<name>A0A7D5PEF8_9EURY</name>
<reference evidence="2 3" key="1">
    <citation type="submission" date="2020-07" db="EMBL/GenBank/DDBJ databases">
        <title>Halosimplex litoreum sp. nov. and Halosimplex rubrum sp. nov., isolated from different salt environments.</title>
        <authorList>
            <person name="Cui H."/>
        </authorList>
    </citation>
    <scope>NUCLEOTIDE SEQUENCE [LARGE SCALE GENOMIC DNA]</scope>
    <source>
        <strain evidence="2 3">R2</strain>
    </source>
</reference>
<dbReference type="KEGG" id="hpel:HZS54_10380"/>
<dbReference type="AlphaFoldDB" id="A0A7D5PEF8"/>
<gene>
    <name evidence="2" type="ORF">HZS54_10380</name>
</gene>
<evidence type="ECO:0000313" key="2">
    <source>
        <dbReference type="EMBL" id="QLH82000.1"/>
    </source>
</evidence>
<protein>
    <submittedName>
        <fullName evidence="2">Uncharacterized protein</fullName>
    </submittedName>
</protein>
<evidence type="ECO:0000256" key="1">
    <source>
        <dbReference type="SAM" id="MobiDB-lite"/>
    </source>
</evidence>
<sequence length="74" mass="7929">MVAQCPYCSESKSDNGLRGHILLENDTEHGPLGQFPADYESANDVDEWSAIRDIGSDDTESEEKSSGLLGGLLG</sequence>
<dbReference type="Proteomes" id="UP000509346">
    <property type="component" value="Chromosome"/>
</dbReference>
<organism evidence="2 3">
    <name type="scientific">Halosimplex pelagicum</name>
    <dbReference type="NCBI Taxonomy" id="869886"/>
    <lineage>
        <taxon>Archaea</taxon>
        <taxon>Methanobacteriati</taxon>
        <taxon>Methanobacteriota</taxon>
        <taxon>Stenosarchaea group</taxon>
        <taxon>Halobacteria</taxon>
        <taxon>Halobacteriales</taxon>
        <taxon>Haloarculaceae</taxon>
        <taxon>Halosimplex</taxon>
    </lineage>
</organism>
<feature type="region of interest" description="Disordered" evidence="1">
    <location>
        <begin position="52"/>
        <end position="74"/>
    </location>
</feature>
<dbReference type="EMBL" id="CP058909">
    <property type="protein sequence ID" value="QLH82000.1"/>
    <property type="molecule type" value="Genomic_DNA"/>
</dbReference>
<keyword evidence="3" id="KW-1185">Reference proteome</keyword>
<proteinExistence type="predicted"/>